<reference evidence="3 4" key="1">
    <citation type="submission" date="2019-02" db="EMBL/GenBank/DDBJ databases">
        <title>Deep-cultivation of Planctomycetes and their phenomic and genomic characterization uncovers novel biology.</title>
        <authorList>
            <person name="Wiegand S."/>
            <person name="Jogler M."/>
            <person name="Boedeker C."/>
            <person name="Pinto D."/>
            <person name="Vollmers J."/>
            <person name="Rivas-Marin E."/>
            <person name="Kohn T."/>
            <person name="Peeters S.H."/>
            <person name="Heuer A."/>
            <person name="Rast P."/>
            <person name="Oberbeckmann S."/>
            <person name="Bunk B."/>
            <person name="Jeske O."/>
            <person name="Meyerdierks A."/>
            <person name="Storesund J.E."/>
            <person name="Kallscheuer N."/>
            <person name="Luecker S."/>
            <person name="Lage O.M."/>
            <person name="Pohl T."/>
            <person name="Merkel B.J."/>
            <person name="Hornburger P."/>
            <person name="Mueller R.-W."/>
            <person name="Bruemmer F."/>
            <person name="Labrenz M."/>
            <person name="Spormann A.M."/>
            <person name="Op Den Camp H."/>
            <person name="Overmann J."/>
            <person name="Amann R."/>
            <person name="Jetten M.S.M."/>
            <person name="Mascher T."/>
            <person name="Medema M.H."/>
            <person name="Devos D.P."/>
            <person name="Kaster A.-K."/>
            <person name="Ovreas L."/>
            <person name="Rohde M."/>
            <person name="Galperin M.Y."/>
            <person name="Jogler C."/>
        </authorList>
    </citation>
    <scope>NUCLEOTIDE SEQUENCE [LARGE SCALE GENOMIC DNA]</scope>
    <source>
        <strain evidence="3 4">Pla52n</strain>
    </source>
</reference>
<dbReference type="Proteomes" id="UP000320176">
    <property type="component" value="Unassembled WGS sequence"/>
</dbReference>
<dbReference type="InterPro" id="IPR003774">
    <property type="entry name" value="AlgH-like"/>
</dbReference>
<comment type="caution">
    <text evidence="3">The sequence shown here is derived from an EMBL/GenBank/DDBJ whole genome shotgun (WGS) entry which is preliminary data.</text>
</comment>
<evidence type="ECO:0000256" key="1">
    <source>
        <dbReference type="ARBA" id="ARBA00009600"/>
    </source>
</evidence>
<dbReference type="GO" id="GO:0005829">
    <property type="term" value="C:cytosol"/>
    <property type="evidence" value="ECO:0007669"/>
    <property type="project" value="TreeGrafter"/>
</dbReference>
<feature type="region of interest" description="Disordered" evidence="2">
    <location>
        <begin position="75"/>
        <end position="100"/>
    </location>
</feature>
<comment type="similarity">
    <text evidence="1">Belongs to the UPF0301 (AlgH) family.</text>
</comment>
<sequence>MSDLIPFVPDHTYVGKLLVASSLVADPVLSRSVSLVVHQDPKQIFAVMLNRPMSPHPAALLQMLHDQAGESQTDLNAGLATDSGEDGDPATPSDRVGHLASQAKQTAAEAAAAVGTVHFGGPLSGPVVAVHGASEFAEAETGNGVYVAAQRQLLERLVKQKPGPFRLIVGHLGWGVAQFEMERHAGLWHVIDATSEAVFSNDVDMWPGLIHRATSSSVASWLGIPDLPNAAAYN</sequence>
<keyword evidence="4" id="KW-1185">Reference proteome</keyword>
<organism evidence="3 4">
    <name type="scientific">Stieleria varia</name>
    <dbReference type="NCBI Taxonomy" id="2528005"/>
    <lineage>
        <taxon>Bacteria</taxon>
        <taxon>Pseudomonadati</taxon>
        <taxon>Planctomycetota</taxon>
        <taxon>Planctomycetia</taxon>
        <taxon>Pirellulales</taxon>
        <taxon>Pirellulaceae</taxon>
        <taxon>Stieleria</taxon>
    </lineage>
</organism>
<protein>
    <submittedName>
        <fullName evidence="3">Uncharacterized protein</fullName>
    </submittedName>
</protein>
<proteinExistence type="inferred from homology"/>
<dbReference type="Gene3D" id="3.40.1740.10">
    <property type="entry name" value="VC0467-like"/>
    <property type="match status" value="1"/>
</dbReference>
<evidence type="ECO:0000256" key="2">
    <source>
        <dbReference type="SAM" id="MobiDB-lite"/>
    </source>
</evidence>
<evidence type="ECO:0000313" key="3">
    <source>
        <dbReference type="EMBL" id="TWU06251.1"/>
    </source>
</evidence>
<dbReference type="SUPFAM" id="SSF143456">
    <property type="entry name" value="VC0467-like"/>
    <property type="match status" value="1"/>
</dbReference>
<dbReference type="RefSeq" id="WP_197454446.1">
    <property type="nucleotide sequence ID" value="NZ_CP151726.1"/>
</dbReference>
<name>A0A5C6B434_9BACT</name>
<gene>
    <name evidence="3" type="ORF">Pla52n_19720</name>
</gene>
<dbReference type="EMBL" id="SJPN01000002">
    <property type="protein sequence ID" value="TWU06251.1"/>
    <property type="molecule type" value="Genomic_DNA"/>
</dbReference>
<dbReference type="PANTHER" id="PTHR30327:SF1">
    <property type="entry name" value="UPF0301 PROTEIN YQGE"/>
    <property type="match status" value="1"/>
</dbReference>
<evidence type="ECO:0000313" key="4">
    <source>
        <dbReference type="Proteomes" id="UP000320176"/>
    </source>
</evidence>
<dbReference type="Pfam" id="PF02622">
    <property type="entry name" value="DUF179"/>
    <property type="match status" value="1"/>
</dbReference>
<dbReference type="PANTHER" id="PTHR30327">
    <property type="entry name" value="UNCHARACTERIZED PROTEIN YQGE"/>
    <property type="match status" value="1"/>
</dbReference>
<accession>A0A5C6B434</accession>
<dbReference type="AlphaFoldDB" id="A0A5C6B434"/>